<dbReference type="InterPro" id="IPR052560">
    <property type="entry name" value="RdDP_mobile_element"/>
</dbReference>
<dbReference type="PANTHER" id="PTHR36688:SF1">
    <property type="entry name" value="ENDONUCLEASE_EXONUCLEASE_PHOSPHATASE DOMAIN-CONTAINING PROTEIN"/>
    <property type="match status" value="1"/>
</dbReference>
<dbReference type="PANTHER" id="PTHR36688">
    <property type="entry name" value="ENDO/EXONUCLEASE/PHOSPHATASE DOMAIN-CONTAINING PROTEIN"/>
    <property type="match status" value="1"/>
</dbReference>
<gene>
    <name evidence="1" type="ORF">AAFF_G00242830</name>
</gene>
<evidence type="ECO:0000313" key="2">
    <source>
        <dbReference type="Proteomes" id="UP001221898"/>
    </source>
</evidence>
<dbReference type="EMBL" id="JAINUG010000321">
    <property type="protein sequence ID" value="KAJ8378395.1"/>
    <property type="molecule type" value="Genomic_DNA"/>
</dbReference>
<organism evidence="1 2">
    <name type="scientific">Aldrovandia affinis</name>
    <dbReference type="NCBI Taxonomy" id="143900"/>
    <lineage>
        <taxon>Eukaryota</taxon>
        <taxon>Metazoa</taxon>
        <taxon>Chordata</taxon>
        <taxon>Craniata</taxon>
        <taxon>Vertebrata</taxon>
        <taxon>Euteleostomi</taxon>
        <taxon>Actinopterygii</taxon>
        <taxon>Neopterygii</taxon>
        <taxon>Teleostei</taxon>
        <taxon>Notacanthiformes</taxon>
        <taxon>Halosauridae</taxon>
        <taxon>Aldrovandia</taxon>
    </lineage>
</organism>
<dbReference type="Gene3D" id="3.60.10.10">
    <property type="entry name" value="Endonuclease/exonuclease/phosphatase"/>
    <property type="match status" value="1"/>
</dbReference>
<sequence length="343" mass="38773">MTETVPHLGPSSNRPTLPGMKLVAEIRHPKYGSAMFVKPLLDVSDIHTNSSDTNIETVTICLPEISITSLYKPPASPFLWPDLPPKCRKKYAVVIGDFISHHTMWGYDSTNSDGELVESWMENTCMQLELIRNAKLPKSFNSCHWRRGYNPELCFVSQRLAHLSEKAVLNPLPKSQHRPISVTIKPAITKSEVPFRCRFNLKKAKWAEYNAGMEKALLDVEPTPDNYIMVVQAVKKAAHAHIPRECQKEYIAGLTEESLQLLEYYETEFVNDPFSDTTSELGDALMESLGKERQDLIENINITQNSKKAWSTIRKLNGDKITPPTISDITPNQVRNQLVANGR</sequence>
<accession>A0AAD7W3J3</accession>
<evidence type="ECO:0000313" key="1">
    <source>
        <dbReference type="EMBL" id="KAJ8378395.1"/>
    </source>
</evidence>
<dbReference type="InterPro" id="IPR036691">
    <property type="entry name" value="Endo/exonu/phosph_ase_sf"/>
</dbReference>
<comment type="caution">
    <text evidence="1">The sequence shown here is derived from an EMBL/GenBank/DDBJ whole genome shotgun (WGS) entry which is preliminary data.</text>
</comment>
<name>A0AAD7W3J3_9TELE</name>
<keyword evidence="2" id="KW-1185">Reference proteome</keyword>
<reference evidence="1" key="1">
    <citation type="journal article" date="2023" name="Science">
        <title>Genome structures resolve the early diversification of teleost fishes.</title>
        <authorList>
            <person name="Parey E."/>
            <person name="Louis A."/>
            <person name="Montfort J."/>
            <person name="Bouchez O."/>
            <person name="Roques C."/>
            <person name="Iampietro C."/>
            <person name="Lluch J."/>
            <person name="Castinel A."/>
            <person name="Donnadieu C."/>
            <person name="Desvignes T."/>
            <person name="Floi Bucao C."/>
            <person name="Jouanno E."/>
            <person name="Wen M."/>
            <person name="Mejri S."/>
            <person name="Dirks R."/>
            <person name="Jansen H."/>
            <person name="Henkel C."/>
            <person name="Chen W.J."/>
            <person name="Zahm M."/>
            <person name="Cabau C."/>
            <person name="Klopp C."/>
            <person name="Thompson A.W."/>
            <person name="Robinson-Rechavi M."/>
            <person name="Braasch I."/>
            <person name="Lecointre G."/>
            <person name="Bobe J."/>
            <person name="Postlethwait J.H."/>
            <person name="Berthelot C."/>
            <person name="Roest Crollius H."/>
            <person name="Guiguen Y."/>
        </authorList>
    </citation>
    <scope>NUCLEOTIDE SEQUENCE</scope>
    <source>
        <strain evidence="1">NC1722</strain>
    </source>
</reference>
<dbReference type="Proteomes" id="UP001221898">
    <property type="component" value="Unassembled WGS sequence"/>
</dbReference>
<dbReference type="AlphaFoldDB" id="A0AAD7W3J3"/>
<proteinExistence type="predicted"/>
<dbReference type="SUPFAM" id="SSF56219">
    <property type="entry name" value="DNase I-like"/>
    <property type="match status" value="1"/>
</dbReference>
<dbReference type="GO" id="GO:0003824">
    <property type="term" value="F:catalytic activity"/>
    <property type="evidence" value="ECO:0007669"/>
    <property type="project" value="InterPro"/>
</dbReference>
<protein>
    <submittedName>
        <fullName evidence="1">Uncharacterized protein</fullName>
    </submittedName>
</protein>